<name>A5G456_GEOUR</name>
<feature type="transmembrane region" description="Helical" evidence="1">
    <location>
        <begin position="21"/>
        <end position="41"/>
    </location>
</feature>
<dbReference type="EMBL" id="CP000698">
    <property type="protein sequence ID" value="ABQ26574.1"/>
    <property type="molecule type" value="Genomic_DNA"/>
</dbReference>
<organism evidence="2 3">
    <name type="scientific">Geotalea uraniireducens (strain Rf4)</name>
    <name type="common">Geobacter uraniireducens</name>
    <dbReference type="NCBI Taxonomy" id="351605"/>
    <lineage>
        <taxon>Bacteria</taxon>
        <taxon>Pseudomonadati</taxon>
        <taxon>Thermodesulfobacteriota</taxon>
        <taxon>Desulfuromonadia</taxon>
        <taxon>Geobacterales</taxon>
        <taxon>Geobacteraceae</taxon>
        <taxon>Geotalea</taxon>
    </lineage>
</organism>
<dbReference type="HOGENOM" id="CLU_1487048_0_0_7"/>
<reference evidence="2 3" key="1">
    <citation type="submission" date="2007-05" db="EMBL/GenBank/DDBJ databases">
        <title>Complete sequence of Geobacter uraniireducens Rf4.</title>
        <authorList>
            <consortium name="US DOE Joint Genome Institute"/>
            <person name="Copeland A."/>
            <person name="Lucas S."/>
            <person name="Lapidus A."/>
            <person name="Barry K."/>
            <person name="Detter J.C."/>
            <person name="Glavina del Rio T."/>
            <person name="Hammon N."/>
            <person name="Israni S."/>
            <person name="Dalin E."/>
            <person name="Tice H."/>
            <person name="Pitluck S."/>
            <person name="Chertkov O."/>
            <person name="Brettin T."/>
            <person name="Bruce D."/>
            <person name="Han C."/>
            <person name="Schmutz J."/>
            <person name="Larimer F."/>
            <person name="Land M."/>
            <person name="Hauser L."/>
            <person name="Kyrpides N."/>
            <person name="Mikhailova N."/>
            <person name="Shelobolina E."/>
            <person name="Aklujkar M."/>
            <person name="Lovley D."/>
            <person name="Richardson P."/>
        </authorList>
    </citation>
    <scope>NUCLEOTIDE SEQUENCE [LARGE SCALE GENOMIC DNA]</scope>
    <source>
        <strain evidence="2 3">Rf4</strain>
    </source>
</reference>
<dbReference type="KEGG" id="gur:Gura_2395"/>
<evidence type="ECO:0000256" key="1">
    <source>
        <dbReference type="SAM" id="Phobius"/>
    </source>
</evidence>
<keyword evidence="3" id="KW-1185">Reference proteome</keyword>
<dbReference type="AlphaFoldDB" id="A5G456"/>
<proteinExistence type="predicted"/>
<protein>
    <submittedName>
        <fullName evidence="2">Uncharacterized protein</fullName>
    </submittedName>
</protein>
<gene>
    <name evidence="2" type="ordered locus">Gura_2395</name>
</gene>
<dbReference type="RefSeq" id="WP_011939266.1">
    <property type="nucleotide sequence ID" value="NC_009483.1"/>
</dbReference>
<sequence>MNKLIAVWKQLVVWTKNGKNFWLVILPFGGVVASIILLRGYPKGLNILKLEGILVEIAGLATVVLSLSRENKKYNQNGYLKSFIVWVSDVKYILFPRNITIQVDSCLSGISSIGAGIVTGTLNFENIDQKVEYLLQKVMILEKSMNEGFHKIETVKSEIKAELASLALQRIKWVEGIATLG</sequence>
<evidence type="ECO:0000313" key="2">
    <source>
        <dbReference type="EMBL" id="ABQ26574.1"/>
    </source>
</evidence>
<keyword evidence="1" id="KW-0472">Membrane</keyword>
<feature type="transmembrane region" description="Helical" evidence="1">
    <location>
        <begin position="47"/>
        <end position="67"/>
    </location>
</feature>
<dbReference type="Proteomes" id="UP000006695">
    <property type="component" value="Chromosome"/>
</dbReference>
<keyword evidence="1" id="KW-0812">Transmembrane</keyword>
<accession>A5G456</accession>
<keyword evidence="1" id="KW-1133">Transmembrane helix</keyword>
<evidence type="ECO:0000313" key="3">
    <source>
        <dbReference type="Proteomes" id="UP000006695"/>
    </source>
</evidence>